<name>A0A7W7NXD3_9SPHN</name>
<dbReference type="RefSeq" id="WP_184245222.1">
    <property type="nucleotide sequence ID" value="NZ_JACHLR010000009.1"/>
</dbReference>
<accession>A0A7W7NXD3</accession>
<evidence type="ECO:0000313" key="1">
    <source>
        <dbReference type="EMBL" id="MBB4859012.1"/>
    </source>
</evidence>
<keyword evidence="2" id="KW-1185">Reference proteome</keyword>
<comment type="caution">
    <text evidence="1">The sequence shown here is derived from an EMBL/GenBank/DDBJ whole genome shotgun (WGS) entry which is preliminary data.</text>
</comment>
<sequence length="64" mass="7043">MPQNFDVFVACCSIRCQRPSRWISPSVERKLMLPLAQGGVAEVINAGDNGRVGIDDQVEQGLNR</sequence>
<dbReference type="AlphaFoldDB" id="A0A7W7NXD3"/>
<gene>
    <name evidence="1" type="ORF">HNO88_002338</name>
</gene>
<reference evidence="1 2" key="1">
    <citation type="submission" date="2020-08" db="EMBL/GenBank/DDBJ databases">
        <title>Functional genomics of gut bacteria from endangered species of beetles.</title>
        <authorList>
            <person name="Carlos-Shanley C."/>
        </authorList>
    </citation>
    <scope>NUCLEOTIDE SEQUENCE [LARGE SCALE GENOMIC DNA]</scope>
    <source>
        <strain evidence="1 2">S00245</strain>
    </source>
</reference>
<organism evidence="1 2">
    <name type="scientific">Novosphingobium chloroacetimidivorans</name>
    <dbReference type="NCBI Taxonomy" id="1428314"/>
    <lineage>
        <taxon>Bacteria</taxon>
        <taxon>Pseudomonadati</taxon>
        <taxon>Pseudomonadota</taxon>
        <taxon>Alphaproteobacteria</taxon>
        <taxon>Sphingomonadales</taxon>
        <taxon>Sphingomonadaceae</taxon>
        <taxon>Novosphingobium</taxon>
    </lineage>
</organism>
<proteinExistence type="predicted"/>
<dbReference type="EMBL" id="JACHLR010000009">
    <property type="protein sequence ID" value="MBB4859012.1"/>
    <property type="molecule type" value="Genomic_DNA"/>
</dbReference>
<protein>
    <submittedName>
        <fullName evidence="1">Uncharacterized protein</fullName>
    </submittedName>
</protein>
<dbReference type="Proteomes" id="UP000555448">
    <property type="component" value="Unassembled WGS sequence"/>
</dbReference>
<evidence type="ECO:0000313" key="2">
    <source>
        <dbReference type="Proteomes" id="UP000555448"/>
    </source>
</evidence>